<feature type="transmembrane region" description="Helical" evidence="6">
    <location>
        <begin position="461"/>
        <end position="481"/>
    </location>
</feature>
<feature type="transmembrane region" description="Helical" evidence="6">
    <location>
        <begin position="545"/>
        <end position="567"/>
    </location>
</feature>
<dbReference type="Proteomes" id="UP001265746">
    <property type="component" value="Unassembled WGS sequence"/>
</dbReference>
<keyword evidence="2 6" id="KW-0812">Transmembrane</keyword>
<feature type="region of interest" description="Disordered" evidence="5">
    <location>
        <begin position="1"/>
        <end position="22"/>
    </location>
</feature>
<dbReference type="InterPro" id="IPR036278">
    <property type="entry name" value="Sialidase_sf"/>
</dbReference>
<feature type="transmembrane region" description="Helical" evidence="6">
    <location>
        <begin position="579"/>
        <end position="599"/>
    </location>
</feature>
<dbReference type="AlphaFoldDB" id="A0AAD9SNX8"/>
<feature type="transmembrane region" description="Helical" evidence="6">
    <location>
        <begin position="651"/>
        <end position="668"/>
    </location>
</feature>
<dbReference type="PROSITE" id="PS00216">
    <property type="entry name" value="SUGAR_TRANSPORT_1"/>
    <property type="match status" value="1"/>
</dbReference>
<reference evidence="7" key="1">
    <citation type="submission" date="2023-06" db="EMBL/GenBank/DDBJ databases">
        <authorList>
            <person name="Noh H."/>
        </authorList>
    </citation>
    <scope>NUCLEOTIDE SEQUENCE</scope>
    <source>
        <strain evidence="7">DUCC20226</strain>
    </source>
</reference>
<accession>A0AAD9SNX8</accession>
<dbReference type="Pfam" id="PF07690">
    <property type="entry name" value="MFS_1"/>
    <property type="match status" value="1"/>
</dbReference>
<keyword evidence="8" id="KW-1185">Reference proteome</keyword>
<protein>
    <recommendedName>
        <fullName evidence="9">Major facilitator superfamily (MFS) profile domain-containing protein</fullName>
    </recommendedName>
</protein>
<feature type="transmembrane region" description="Helical" evidence="6">
    <location>
        <begin position="689"/>
        <end position="711"/>
    </location>
</feature>
<dbReference type="Gene3D" id="2.120.10.10">
    <property type="match status" value="1"/>
</dbReference>
<feature type="transmembrane region" description="Helical" evidence="6">
    <location>
        <begin position="31"/>
        <end position="50"/>
    </location>
</feature>
<gene>
    <name evidence="7" type="ORF">N8I77_001340</name>
</gene>
<proteinExistence type="predicted"/>
<feature type="transmembrane region" description="Helical" evidence="6">
    <location>
        <begin position="488"/>
        <end position="507"/>
    </location>
</feature>
<dbReference type="PANTHER" id="PTHR23501:SF195">
    <property type="entry name" value="PEP5"/>
    <property type="match status" value="1"/>
</dbReference>
<dbReference type="CDD" id="cd15482">
    <property type="entry name" value="Sialidase_non-viral"/>
    <property type="match status" value="1"/>
</dbReference>
<feature type="transmembrane region" description="Helical" evidence="6">
    <location>
        <begin position="513"/>
        <end position="533"/>
    </location>
</feature>
<feature type="transmembrane region" description="Helical" evidence="6">
    <location>
        <begin position="783"/>
        <end position="803"/>
    </location>
</feature>
<feature type="transmembrane region" description="Helical" evidence="6">
    <location>
        <begin position="907"/>
        <end position="927"/>
    </location>
</feature>
<dbReference type="SUPFAM" id="SSF50939">
    <property type="entry name" value="Sialidases"/>
    <property type="match status" value="1"/>
</dbReference>
<comment type="subcellular location">
    <subcellularLocation>
        <location evidence="1">Membrane</location>
        <topology evidence="1">Multi-pass membrane protein</topology>
    </subcellularLocation>
</comment>
<evidence type="ECO:0000256" key="5">
    <source>
        <dbReference type="SAM" id="MobiDB-lite"/>
    </source>
</evidence>
<dbReference type="InterPro" id="IPR005829">
    <property type="entry name" value="Sugar_transporter_CS"/>
</dbReference>
<sequence length="950" mass="103842">MGRVRTTSWSPAPPPFRGSTRPYRSVSDFTVRKLVCATYILLVVITVSILNPNCFRLDMDKFAQKIAGKLGVGDLLHQGQGQGQGQRAQNQAQQPPSQPGAGFDYMHPPPVLFDHGGTGRVLDREHVLHADGGTYPRMCRLSDGSILMGFTRFEPNPANPKVQFRVLDVHRSTDNGATFHPHGIVDRCVRDCDNLFLLEVPTTDGIGRPKVLAAFRNHDFGPHGGHSWYRITVCQSFNGGKDWTYLSQAFEKPTAPNGIWEPFMRMGRRGEIQMTFSQELCDIDQDTMFLTSNDQGKTWSPPRAVTGVGEQLRDGMTGIVRTMDQGREVSVMVFETTRHNRCFSIECVLSYDDGYTWGWRQVVYEPSPRGRHAGSPQIEAFGDGSIAVVFMTDEDTPERERSWPSSAKIKAVFAGPPVHGRIQFHQPAETVQPPNSFWPGIFKVDDNTLMAQFNAPTQSSWLSGSMAIFTVVLGPIVSQAADYWGRKWFLVGLSFSGALGALITALANSMNMLIAGCCLIGTAFGMQPLLHAVVSEVLPRAWRGWAQSIVMLSNALGLFGGLVIGGGLNRGGDPDGFRYFFYIGMAFFLATGIICIFAYRPPQRELQSLPFAEKVAKLDFVGYALLGAGLVLFCLGLSYSQNPYSWSDPHVSAPFAIGLALAVALSVYEYKFKKDGMFHHGLFKKDRNFAISLLCIFCEGIGFFAANQYFAYQVNVLYSTDTLIVGLNYGIVFLTYIPASLAVGLYCTKTKKVRWITVTAFLIFVIFFACMSTTNSSTRNEVWGFPVLMGIGLSMTLIALIAAGQLSVPPELIAVASGIMISIRSLGGTIGIAIYNAVFISETNHIPSNVASAALEAGLPSSSVDEFVTYIVAQNQTGLATVAGATPAIISAGADAALDTYAAAFRLVWLSAIPFLSIAAISAVFLFDPTEEFNNHIDAPVEDQQELYAK</sequence>
<dbReference type="GO" id="GO:0022857">
    <property type="term" value="F:transmembrane transporter activity"/>
    <property type="evidence" value="ECO:0007669"/>
    <property type="project" value="InterPro"/>
</dbReference>
<keyword evidence="3 6" id="KW-1133">Transmembrane helix</keyword>
<dbReference type="PANTHER" id="PTHR23501">
    <property type="entry name" value="MAJOR FACILITATOR SUPERFAMILY"/>
    <property type="match status" value="1"/>
</dbReference>
<evidence type="ECO:0000256" key="2">
    <source>
        <dbReference type="ARBA" id="ARBA00022692"/>
    </source>
</evidence>
<dbReference type="SUPFAM" id="SSF103473">
    <property type="entry name" value="MFS general substrate transporter"/>
    <property type="match status" value="1"/>
</dbReference>
<dbReference type="InterPro" id="IPR053791">
    <property type="entry name" value="MFS_Tri12-like"/>
</dbReference>
<evidence type="ECO:0000256" key="4">
    <source>
        <dbReference type="ARBA" id="ARBA00023136"/>
    </source>
</evidence>
<dbReference type="GO" id="GO:0005886">
    <property type="term" value="C:plasma membrane"/>
    <property type="evidence" value="ECO:0007669"/>
    <property type="project" value="TreeGrafter"/>
</dbReference>
<dbReference type="InterPro" id="IPR011701">
    <property type="entry name" value="MFS"/>
</dbReference>
<evidence type="ECO:0008006" key="9">
    <source>
        <dbReference type="Google" id="ProtNLM"/>
    </source>
</evidence>
<name>A0AAD9SNX8_PHOAM</name>
<dbReference type="InterPro" id="IPR036259">
    <property type="entry name" value="MFS_trans_sf"/>
</dbReference>
<comment type="caution">
    <text evidence="7">The sequence shown here is derived from an EMBL/GenBank/DDBJ whole genome shotgun (WGS) entry which is preliminary data.</text>
</comment>
<evidence type="ECO:0000313" key="8">
    <source>
        <dbReference type="Proteomes" id="UP001265746"/>
    </source>
</evidence>
<evidence type="ECO:0000256" key="3">
    <source>
        <dbReference type="ARBA" id="ARBA00022989"/>
    </source>
</evidence>
<organism evidence="7 8">
    <name type="scientific">Phomopsis amygdali</name>
    <name type="common">Fusicoccum amygdali</name>
    <dbReference type="NCBI Taxonomy" id="1214568"/>
    <lineage>
        <taxon>Eukaryota</taxon>
        <taxon>Fungi</taxon>
        <taxon>Dikarya</taxon>
        <taxon>Ascomycota</taxon>
        <taxon>Pezizomycotina</taxon>
        <taxon>Sordariomycetes</taxon>
        <taxon>Sordariomycetidae</taxon>
        <taxon>Diaporthales</taxon>
        <taxon>Diaporthaceae</taxon>
        <taxon>Diaporthe</taxon>
    </lineage>
</organism>
<feature type="compositionally biased region" description="Low complexity" evidence="5">
    <location>
        <begin position="85"/>
        <end position="102"/>
    </location>
</feature>
<evidence type="ECO:0000313" key="7">
    <source>
        <dbReference type="EMBL" id="KAK2614528.1"/>
    </source>
</evidence>
<dbReference type="CDD" id="cd06179">
    <property type="entry name" value="MFS_TRI12_like"/>
    <property type="match status" value="1"/>
</dbReference>
<feature type="region of interest" description="Disordered" evidence="5">
    <location>
        <begin position="77"/>
        <end position="102"/>
    </location>
</feature>
<keyword evidence="4 6" id="KW-0472">Membrane</keyword>
<feature type="transmembrane region" description="Helical" evidence="6">
    <location>
        <begin position="723"/>
        <end position="746"/>
    </location>
</feature>
<dbReference type="EMBL" id="JAUJFL010000001">
    <property type="protein sequence ID" value="KAK2614528.1"/>
    <property type="molecule type" value="Genomic_DNA"/>
</dbReference>
<feature type="compositionally biased region" description="Polar residues" evidence="5">
    <location>
        <begin position="1"/>
        <end position="10"/>
    </location>
</feature>
<evidence type="ECO:0000256" key="1">
    <source>
        <dbReference type="ARBA" id="ARBA00004141"/>
    </source>
</evidence>
<feature type="transmembrane region" description="Helical" evidence="6">
    <location>
        <begin position="753"/>
        <end position="771"/>
    </location>
</feature>
<evidence type="ECO:0000256" key="6">
    <source>
        <dbReference type="SAM" id="Phobius"/>
    </source>
</evidence>
<feature type="transmembrane region" description="Helical" evidence="6">
    <location>
        <begin position="620"/>
        <end position="639"/>
    </location>
</feature>
<feature type="transmembrane region" description="Helical" evidence="6">
    <location>
        <begin position="812"/>
        <end position="835"/>
    </location>
</feature>
<dbReference type="Gene3D" id="1.20.1250.20">
    <property type="entry name" value="MFS general substrate transporter like domains"/>
    <property type="match status" value="1"/>
</dbReference>